<feature type="region of interest" description="Disordered" evidence="1">
    <location>
        <begin position="1"/>
        <end position="71"/>
    </location>
</feature>
<feature type="compositionally biased region" description="Low complexity" evidence="1">
    <location>
        <begin position="47"/>
        <end position="59"/>
    </location>
</feature>
<dbReference type="Proteomes" id="UP000054350">
    <property type="component" value="Unassembled WGS sequence"/>
</dbReference>
<organism evidence="2 3">
    <name type="scientific">Allomyces macrogynus (strain ATCC 38327)</name>
    <name type="common">Allomyces javanicus var. macrogynus</name>
    <dbReference type="NCBI Taxonomy" id="578462"/>
    <lineage>
        <taxon>Eukaryota</taxon>
        <taxon>Fungi</taxon>
        <taxon>Fungi incertae sedis</taxon>
        <taxon>Blastocladiomycota</taxon>
        <taxon>Blastocladiomycetes</taxon>
        <taxon>Blastocladiales</taxon>
        <taxon>Blastocladiaceae</taxon>
        <taxon>Allomyces</taxon>
    </lineage>
</organism>
<keyword evidence="3" id="KW-1185">Reference proteome</keyword>
<feature type="compositionally biased region" description="Basic and acidic residues" evidence="1">
    <location>
        <begin position="31"/>
        <end position="46"/>
    </location>
</feature>
<feature type="compositionally biased region" description="Polar residues" evidence="1">
    <location>
        <begin position="1"/>
        <end position="13"/>
    </location>
</feature>
<evidence type="ECO:0000313" key="3">
    <source>
        <dbReference type="Proteomes" id="UP000054350"/>
    </source>
</evidence>
<evidence type="ECO:0000313" key="2">
    <source>
        <dbReference type="EMBL" id="KNE59228.1"/>
    </source>
</evidence>
<protein>
    <submittedName>
        <fullName evidence="2">Uncharacterized protein</fullName>
    </submittedName>
</protein>
<dbReference type="VEuPathDB" id="FungiDB:AMAG_18128"/>
<name>A0A0L0S9E7_ALLM3</name>
<dbReference type="EMBL" id="GG745334">
    <property type="protein sequence ID" value="KNE59228.1"/>
    <property type="molecule type" value="Genomic_DNA"/>
</dbReference>
<dbReference type="AlphaFoldDB" id="A0A0L0S9E7"/>
<evidence type="ECO:0000256" key="1">
    <source>
        <dbReference type="SAM" id="MobiDB-lite"/>
    </source>
</evidence>
<reference evidence="3" key="2">
    <citation type="submission" date="2009-11" db="EMBL/GenBank/DDBJ databases">
        <title>The Genome Sequence of Allomyces macrogynus strain ATCC 38327.</title>
        <authorList>
            <consortium name="The Broad Institute Genome Sequencing Platform"/>
            <person name="Russ C."/>
            <person name="Cuomo C."/>
            <person name="Shea T."/>
            <person name="Young S.K."/>
            <person name="Zeng Q."/>
            <person name="Koehrsen M."/>
            <person name="Haas B."/>
            <person name="Borodovsky M."/>
            <person name="Guigo R."/>
            <person name="Alvarado L."/>
            <person name="Berlin A."/>
            <person name="Borenstein D."/>
            <person name="Chen Z."/>
            <person name="Engels R."/>
            <person name="Freedman E."/>
            <person name="Gellesch M."/>
            <person name="Goldberg J."/>
            <person name="Griggs A."/>
            <person name="Gujja S."/>
            <person name="Heiman D."/>
            <person name="Hepburn T."/>
            <person name="Howarth C."/>
            <person name="Jen D."/>
            <person name="Larson L."/>
            <person name="Lewis B."/>
            <person name="Mehta T."/>
            <person name="Park D."/>
            <person name="Pearson M."/>
            <person name="Roberts A."/>
            <person name="Saif S."/>
            <person name="Shenoy N."/>
            <person name="Sisk P."/>
            <person name="Stolte C."/>
            <person name="Sykes S."/>
            <person name="Walk T."/>
            <person name="White J."/>
            <person name="Yandava C."/>
            <person name="Burger G."/>
            <person name="Gray M.W."/>
            <person name="Holland P.W.H."/>
            <person name="King N."/>
            <person name="Lang F.B.F."/>
            <person name="Roger A.J."/>
            <person name="Ruiz-Trillo I."/>
            <person name="Lander E."/>
            <person name="Nusbaum C."/>
        </authorList>
    </citation>
    <scope>NUCLEOTIDE SEQUENCE [LARGE SCALE GENOMIC DNA]</scope>
    <source>
        <strain evidence="3">ATCC 38327</strain>
    </source>
</reference>
<reference evidence="2 3" key="1">
    <citation type="submission" date="2009-11" db="EMBL/GenBank/DDBJ databases">
        <title>Annotation of Allomyces macrogynus ATCC 38327.</title>
        <authorList>
            <consortium name="The Broad Institute Genome Sequencing Platform"/>
            <person name="Russ C."/>
            <person name="Cuomo C."/>
            <person name="Burger G."/>
            <person name="Gray M.W."/>
            <person name="Holland P.W.H."/>
            <person name="King N."/>
            <person name="Lang F.B.F."/>
            <person name="Roger A.J."/>
            <person name="Ruiz-Trillo I."/>
            <person name="Young S.K."/>
            <person name="Zeng Q."/>
            <person name="Gargeya S."/>
            <person name="Fitzgerald M."/>
            <person name="Haas B."/>
            <person name="Abouelleil A."/>
            <person name="Alvarado L."/>
            <person name="Arachchi H.M."/>
            <person name="Berlin A."/>
            <person name="Chapman S.B."/>
            <person name="Gearin G."/>
            <person name="Goldberg J."/>
            <person name="Griggs A."/>
            <person name="Gujja S."/>
            <person name="Hansen M."/>
            <person name="Heiman D."/>
            <person name="Howarth C."/>
            <person name="Larimer J."/>
            <person name="Lui A."/>
            <person name="MacDonald P.J.P."/>
            <person name="McCowen C."/>
            <person name="Montmayeur A."/>
            <person name="Murphy C."/>
            <person name="Neiman D."/>
            <person name="Pearson M."/>
            <person name="Priest M."/>
            <person name="Roberts A."/>
            <person name="Saif S."/>
            <person name="Shea T."/>
            <person name="Sisk P."/>
            <person name="Stolte C."/>
            <person name="Sykes S."/>
            <person name="Wortman J."/>
            <person name="Nusbaum C."/>
            <person name="Birren B."/>
        </authorList>
    </citation>
    <scope>NUCLEOTIDE SEQUENCE [LARGE SCALE GENOMIC DNA]</scope>
    <source>
        <strain evidence="2 3">ATCC 38327</strain>
    </source>
</reference>
<proteinExistence type="predicted"/>
<sequence length="93" mass="10436">MTSQQVPHASPLSTPRKRMRSVDEDADDPLEAPRKRIQRALDRARAAEPATTAAEVVAAPEPPAPAVRQRRNVSWSKTREVHEVSKWIGELLY</sequence>
<gene>
    <name evidence="2" type="ORF">AMAG_18128</name>
</gene>
<accession>A0A0L0S9E7</accession>